<protein>
    <recommendedName>
        <fullName evidence="2">Serine aminopeptidase S33 domain-containing protein</fullName>
    </recommendedName>
</protein>
<dbReference type="SUPFAM" id="SSF53474">
    <property type="entry name" value="alpha/beta-Hydrolases"/>
    <property type="match status" value="1"/>
</dbReference>
<dbReference type="EMBL" id="UOFN01000013">
    <property type="protein sequence ID" value="VAW73255.1"/>
    <property type="molecule type" value="Genomic_DNA"/>
</dbReference>
<proteinExistence type="predicted"/>
<accession>A0A3B0XXY9</accession>
<reference evidence="1" key="1">
    <citation type="submission" date="2018-06" db="EMBL/GenBank/DDBJ databases">
        <authorList>
            <person name="Zhirakovskaya E."/>
        </authorList>
    </citation>
    <scope>NUCLEOTIDE SEQUENCE</scope>
</reference>
<gene>
    <name evidence="1" type="ORF">MNBD_GAMMA15-645</name>
</gene>
<name>A0A3B0XXY9_9ZZZZ</name>
<evidence type="ECO:0000313" key="1">
    <source>
        <dbReference type="EMBL" id="VAW73255.1"/>
    </source>
</evidence>
<dbReference type="Gene3D" id="3.40.50.1820">
    <property type="entry name" value="alpha/beta hydrolase"/>
    <property type="match status" value="1"/>
</dbReference>
<sequence length="312" mass="35444">MSAMYPVSFDNGEGLRLHGIMHEPEASRRKSIALLLLSPGVKMRVAPHRLYNKMTARFVDLGYPVFRFDFYGLGDAEGDVEEDKLADLYGSIQIGRYVGDTQAAMQWICEELGIERFLLAGLCGGAITGLLTARGDARVEGLLGLGIPVILDSAQLDKSRFLTEGQIDSLRQRYISKLISPRYWLRLLTFQSDYKVIWRILKRKLFSPEKAPSADKNDTPVESDDNTNPLFAPAFFDVVGSGRKIRFIFSGSDRLDWEYEEKFVSRHSEQLKQCAAHFEVSVIPEANHILSMSEWQQTMLDQSTDWLNRHFP</sequence>
<dbReference type="AlphaFoldDB" id="A0A3B0XXY9"/>
<organism evidence="1">
    <name type="scientific">hydrothermal vent metagenome</name>
    <dbReference type="NCBI Taxonomy" id="652676"/>
    <lineage>
        <taxon>unclassified sequences</taxon>
        <taxon>metagenomes</taxon>
        <taxon>ecological metagenomes</taxon>
    </lineage>
</organism>
<dbReference type="InterPro" id="IPR029058">
    <property type="entry name" value="AB_hydrolase_fold"/>
</dbReference>
<evidence type="ECO:0008006" key="2">
    <source>
        <dbReference type="Google" id="ProtNLM"/>
    </source>
</evidence>